<protein>
    <submittedName>
        <fullName evidence="3">Uncharacterized protein</fullName>
    </submittedName>
</protein>
<dbReference type="EMBL" id="FXUV02000078">
    <property type="protein sequence ID" value="SNB84006.1"/>
    <property type="molecule type" value="Genomic_DNA"/>
</dbReference>
<evidence type="ECO:0000313" key="5">
    <source>
        <dbReference type="Proteomes" id="UP000215450"/>
    </source>
</evidence>
<organism evidence="3">
    <name type="scientific">Kingella negevensis</name>
    <dbReference type="NCBI Taxonomy" id="1522312"/>
    <lineage>
        <taxon>Bacteria</taxon>
        <taxon>Pseudomonadati</taxon>
        <taxon>Pseudomonadota</taxon>
        <taxon>Betaproteobacteria</taxon>
        <taxon>Neisseriales</taxon>
        <taxon>Neisseriaceae</taxon>
        <taxon>Kingella</taxon>
    </lineage>
</organism>
<evidence type="ECO:0000313" key="4">
    <source>
        <dbReference type="EMBL" id="SNB84006.1"/>
    </source>
</evidence>
<dbReference type="RefSeq" id="WP_095063484.1">
    <property type="nucleotide sequence ID" value="NZ_FXUV02000078.1"/>
</dbReference>
<feature type="region of interest" description="Disordered" evidence="1">
    <location>
        <begin position="48"/>
        <end position="214"/>
    </location>
</feature>
<gene>
    <name evidence="4" type="ORF">KEBURONENSIS_02098</name>
    <name evidence="3" type="ORF">KEBURONENSIS_02107</name>
</gene>
<feature type="compositionally biased region" description="Basic and acidic residues" evidence="1">
    <location>
        <begin position="71"/>
        <end position="81"/>
    </location>
</feature>
<evidence type="ECO:0000256" key="2">
    <source>
        <dbReference type="SAM" id="Phobius"/>
    </source>
</evidence>
<proteinExistence type="predicted"/>
<reference evidence="3" key="1">
    <citation type="submission" date="2017-05" db="EMBL/GenBank/DDBJ databases">
        <authorList>
            <person name="Song R."/>
            <person name="Chenine A.L."/>
            <person name="Ruprecht R.M."/>
        </authorList>
    </citation>
    <scope>NUCLEOTIDE SEQUENCE</scope>
    <source>
        <strain evidence="3">Kingella_eburonensis</strain>
    </source>
</reference>
<feature type="transmembrane region" description="Helical" evidence="2">
    <location>
        <begin position="12"/>
        <end position="37"/>
    </location>
</feature>
<dbReference type="EMBL" id="FXUV01000080">
    <property type="protein sequence ID" value="SMQ13569.1"/>
    <property type="molecule type" value="Genomic_DNA"/>
</dbReference>
<feature type="compositionally biased region" description="Basic and acidic residues" evidence="1">
    <location>
        <begin position="176"/>
        <end position="205"/>
    </location>
</feature>
<dbReference type="AlphaFoldDB" id="A0A238HIW3"/>
<keyword evidence="2" id="KW-0472">Membrane</keyword>
<dbReference type="Proteomes" id="UP000215450">
    <property type="component" value="Unassembled WGS sequence"/>
</dbReference>
<keyword evidence="2" id="KW-0812">Transmembrane</keyword>
<evidence type="ECO:0000313" key="3">
    <source>
        <dbReference type="EMBL" id="SMQ13569.1"/>
    </source>
</evidence>
<feature type="compositionally biased region" description="Polar residues" evidence="1">
    <location>
        <begin position="128"/>
        <end position="143"/>
    </location>
</feature>
<keyword evidence="5" id="KW-1185">Reference proteome</keyword>
<name>A0A238HIW3_9NEIS</name>
<evidence type="ECO:0000256" key="1">
    <source>
        <dbReference type="SAM" id="MobiDB-lite"/>
    </source>
</evidence>
<accession>A0A238HIW3</accession>
<dbReference type="STRING" id="1522312.GCA_900177895_01722"/>
<reference evidence="4 5" key="2">
    <citation type="submission" date="2017-06" db="EMBL/GenBank/DDBJ databases">
        <authorList>
            <person name="Kim H.J."/>
            <person name="Triplett B.A."/>
        </authorList>
    </citation>
    <scope>NUCLEOTIDE SEQUENCE [LARGE SCALE GENOMIC DNA]</scope>
    <source>
        <strain evidence="4">Kingella_eburonensis</strain>
    </source>
</reference>
<sequence>MAKLNKKQSGITFGNILMSLLVLGLFIVIGLMAVLYLEISKTPERTAANFQADSTQPEKIKVEKLSPTNRAKGEVVEKEAGETPVASKENAEAQAASVPEESDNTKINKAILSGGANIQPKKPAPKSVKQNADVSKTHPANETTGERELIPTNVPSGNKQESKPKNDVPTVAKPARRPERTIESKQTGERELKPVERPNRTKSNSESDSISNLF</sequence>
<keyword evidence="2" id="KW-1133">Transmembrane helix</keyword>